<evidence type="ECO:0000313" key="1">
    <source>
        <dbReference type="EMBL" id="VAV85024.1"/>
    </source>
</evidence>
<name>A0A3B0QTS2_9ZZZZ</name>
<organism evidence="1">
    <name type="scientific">hydrothermal vent metagenome</name>
    <dbReference type="NCBI Taxonomy" id="652676"/>
    <lineage>
        <taxon>unclassified sequences</taxon>
        <taxon>metagenomes</taxon>
        <taxon>ecological metagenomes</taxon>
    </lineage>
</organism>
<sequence length="97" mass="10032">MSGCGTGCGDGTGGPMSEGRELVEFVLQAHDGAISKTPIPNGGLDTKCQGCGEAFTLVNFVGQCPKCKGVHAVSPPRCEDQANIQYAGEEFKLAENL</sequence>
<proteinExistence type="predicted"/>
<reference evidence="1" key="1">
    <citation type="submission" date="2018-06" db="EMBL/GenBank/DDBJ databases">
        <authorList>
            <person name="Zhirakovskaya E."/>
        </authorList>
    </citation>
    <scope>NUCLEOTIDE SEQUENCE</scope>
</reference>
<gene>
    <name evidence="1" type="ORF">MNBD_DELTA01-396</name>
</gene>
<accession>A0A3B0QTS2</accession>
<dbReference type="EMBL" id="UOEA01000080">
    <property type="protein sequence ID" value="VAV85024.1"/>
    <property type="molecule type" value="Genomic_DNA"/>
</dbReference>
<dbReference type="AlphaFoldDB" id="A0A3B0QTS2"/>
<protein>
    <submittedName>
        <fullName evidence="1">Uncharacterized protein</fullName>
    </submittedName>
</protein>